<feature type="compositionally biased region" description="Pro residues" evidence="1">
    <location>
        <begin position="264"/>
        <end position="286"/>
    </location>
</feature>
<evidence type="ECO:0000256" key="1">
    <source>
        <dbReference type="SAM" id="MobiDB-lite"/>
    </source>
</evidence>
<feature type="compositionally biased region" description="Basic and acidic residues" evidence="1">
    <location>
        <begin position="305"/>
        <end position="314"/>
    </location>
</feature>
<evidence type="ECO:0000313" key="2">
    <source>
        <dbReference type="Proteomes" id="UP000887566"/>
    </source>
</evidence>
<feature type="compositionally biased region" description="Pro residues" evidence="1">
    <location>
        <begin position="331"/>
        <end position="340"/>
    </location>
</feature>
<feature type="region of interest" description="Disordered" evidence="1">
    <location>
        <begin position="159"/>
        <end position="197"/>
    </location>
</feature>
<feature type="compositionally biased region" description="Basic residues" evidence="1">
    <location>
        <begin position="177"/>
        <end position="186"/>
    </location>
</feature>
<organism evidence="2 3">
    <name type="scientific">Plectus sambesii</name>
    <dbReference type="NCBI Taxonomy" id="2011161"/>
    <lineage>
        <taxon>Eukaryota</taxon>
        <taxon>Metazoa</taxon>
        <taxon>Ecdysozoa</taxon>
        <taxon>Nematoda</taxon>
        <taxon>Chromadorea</taxon>
        <taxon>Plectida</taxon>
        <taxon>Plectina</taxon>
        <taxon>Plectoidea</taxon>
        <taxon>Plectidae</taxon>
        <taxon>Plectus</taxon>
    </lineage>
</organism>
<proteinExistence type="predicted"/>
<protein>
    <submittedName>
        <fullName evidence="3">Uncharacterized protein</fullName>
    </submittedName>
</protein>
<dbReference type="WBParaSite" id="PSAMB.scaffold3807size16831.g22575.t1">
    <property type="protein sequence ID" value="PSAMB.scaffold3807size16831.g22575.t1"/>
    <property type="gene ID" value="PSAMB.scaffold3807size16831.g22575"/>
</dbReference>
<evidence type="ECO:0000313" key="3">
    <source>
        <dbReference type="WBParaSite" id="PSAMB.scaffold3807size16831.g22575.t1"/>
    </source>
</evidence>
<dbReference type="AlphaFoldDB" id="A0A914WG19"/>
<name>A0A914WG19_9BILA</name>
<feature type="compositionally biased region" description="Low complexity" evidence="1">
    <location>
        <begin position="287"/>
        <end position="302"/>
    </location>
</feature>
<dbReference type="Proteomes" id="UP000887566">
    <property type="component" value="Unplaced"/>
</dbReference>
<reference evidence="3" key="1">
    <citation type="submission" date="2022-11" db="UniProtKB">
        <authorList>
            <consortium name="WormBaseParasite"/>
        </authorList>
    </citation>
    <scope>IDENTIFICATION</scope>
</reference>
<sequence length="340" mass="38414">MHNARIHRIVKLCKHTTYLAKDGWRRTQSTRVPISCSLNATQVRIYGLTEYGRAATPTTRPVVNCRKPLHFNSFSRTIKPTKTADGPRRTQAVVSVDRRFTDAWSIDERTTSTAISGRQCAGVTFKRHSGVRCKHKAKPKPEGEMVIRDWTVNGQKFRSRRGWGEEKQWTRSSDGGRRRRKRRRRQPERMGRQAVCAPASGEWQWQGRATVYYATRRQGLGLARLVRGGHPRPRRLTGSLRPTRERRQTPLTGATRRPGKQRRPPSPVPSHPPSAPPATPRPPSIRPPSSTTPAARRAYAAATDVDSRDCDEQRAAQAGDRLATYQRLKEPLPPPNPTAP</sequence>
<keyword evidence="2" id="KW-1185">Reference proteome</keyword>
<feature type="region of interest" description="Disordered" evidence="1">
    <location>
        <begin position="224"/>
        <end position="340"/>
    </location>
</feature>
<accession>A0A914WG19</accession>